<dbReference type="Proteomes" id="UP000018542">
    <property type="component" value="Chromosome"/>
</dbReference>
<dbReference type="HOGENOM" id="CLU_013985_12_0_5"/>
<dbReference type="GO" id="GO:0016410">
    <property type="term" value="F:N-acyltransferase activity"/>
    <property type="evidence" value="ECO:0007669"/>
    <property type="project" value="TreeGrafter"/>
</dbReference>
<sequence length="170" mass="19067">MEQAPRVSLRRATRADFDTIRRWLSRPDIQDWWGPVSATEAEVNMALSSEHGICRMIEVDGVPVGYAHAVDATLWGDSLPDDLEPGTWDLDLFVADEAHRGKGVGQVALAALREEVFATTLAVAVCVFPSVKNERAVRAYEKAGFRWQRVWDDPGVGLSWFMVSRRDDPR</sequence>
<reference evidence="3 4" key="1">
    <citation type="journal article" date="2014" name="Genome Announc.">
        <title>Complete Genome Sequence of Hyphomicrobium nitrativorans Strain NL23, a Denitrifying Bacterium Isolated from Biofilm of a Methanol-Fed Denitrification System Treating Seawater at the Montreal Biodome.</title>
        <authorList>
            <person name="Martineau C."/>
            <person name="Villeneuve C."/>
            <person name="Mauffrey F."/>
            <person name="Villemur R."/>
        </authorList>
    </citation>
    <scope>NUCLEOTIDE SEQUENCE [LARGE SCALE GENOMIC DNA]</scope>
    <source>
        <strain evidence="3">NL23</strain>
    </source>
</reference>
<dbReference type="SUPFAM" id="SSF55729">
    <property type="entry name" value="Acyl-CoA N-acyltransferases (Nat)"/>
    <property type="match status" value="1"/>
</dbReference>
<dbReference type="STRING" id="1029756.W911_01160"/>
<organism evidence="3 4">
    <name type="scientific">Hyphomicrobium nitrativorans NL23</name>
    <dbReference type="NCBI Taxonomy" id="1029756"/>
    <lineage>
        <taxon>Bacteria</taxon>
        <taxon>Pseudomonadati</taxon>
        <taxon>Pseudomonadota</taxon>
        <taxon>Alphaproteobacteria</taxon>
        <taxon>Hyphomicrobiales</taxon>
        <taxon>Hyphomicrobiaceae</taxon>
        <taxon>Hyphomicrobium</taxon>
    </lineage>
</organism>
<dbReference type="KEGG" id="hni:W911_01160"/>
<proteinExistence type="predicted"/>
<gene>
    <name evidence="3" type="ORF">W911_01160</name>
</gene>
<dbReference type="EMBL" id="CP006912">
    <property type="protein sequence ID" value="AHB47321.1"/>
    <property type="molecule type" value="Genomic_DNA"/>
</dbReference>
<protein>
    <submittedName>
        <fullName evidence="3">Aminoglycoside 6-adenylyltransferase</fullName>
    </submittedName>
</protein>
<dbReference type="GO" id="GO:0046677">
    <property type="term" value="P:response to antibiotic"/>
    <property type="evidence" value="ECO:0007669"/>
    <property type="project" value="UniProtKB-KW"/>
</dbReference>
<dbReference type="OrthoDB" id="9814648at2"/>
<dbReference type="Gene3D" id="3.40.630.30">
    <property type="match status" value="1"/>
</dbReference>
<evidence type="ECO:0000256" key="1">
    <source>
        <dbReference type="ARBA" id="ARBA00023251"/>
    </source>
</evidence>
<dbReference type="GO" id="GO:0016779">
    <property type="term" value="F:nucleotidyltransferase activity"/>
    <property type="evidence" value="ECO:0007669"/>
    <property type="project" value="UniProtKB-KW"/>
</dbReference>
<dbReference type="PATRIC" id="fig|1029756.8.peg.246"/>
<dbReference type="InterPro" id="IPR016181">
    <property type="entry name" value="Acyl_CoA_acyltransferase"/>
</dbReference>
<dbReference type="PROSITE" id="PS51186">
    <property type="entry name" value="GNAT"/>
    <property type="match status" value="1"/>
</dbReference>
<dbReference type="PANTHER" id="PTHR31438">
    <property type="entry name" value="LYSINE N-ACYLTRANSFERASE C17G9.06C-RELATED"/>
    <property type="match status" value="1"/>
</dbReference>
<dbReference type="Pfam" id="PF13523">
    <property type="entry name" value="Acetyltransf_8"/>
    <property type="match status" value="1"/>
</dbReference>
<keyword evidence="4" id="KW-1185">Reference proteome</keyword>
<dbReference type="AlphaFoldDB" id="V5S9B3"/>
<feature type="domain" description="N-acetyltransferase" evidence="2">
    <location>
        <begin position="7"/>
        <end position="167"/>
    </location>
</feature>
<evidence type="ECO:0000313" key="3">
    <source>
        <dbReference type="EMBL" id="AHB47321.1"/>
    </source>
</evidence>
<keyword evidence="3" id="KW-0808">Transferase</keyword>
<accession>V5S9B3</accession>
<dbReference type="CDD" id="cd04301">
    <property type="entry name" value="NAT_SF"/>
    <property type="match status" value="1"/>
</dbReference>
<keyword evidence="3" id="KW-0548">Nucleotidyltransferase</keyword>
<name>V5S9B3_9HYPH</name>
<dbReference type="InterPro" id="IPR000182">
    <property type="entry name" value="GNAT_dom"/>
</dbReference>
<keyword evidence="1" id="KW-0046">Antibiotic resistance</keyword>
<evidence type="ECO:0000259" key="2">
    <source>
        <dbReference type="PROSITE" id="PS51186"/>
    </source>
</evidence>
<evidence type="ECO:0000313" key="4">
    <source>
        <dbReference type="Proteomes" id="UP000018542"/>
    </source>
</evidence>
<dbReference type="PANTHER" id="PTHR31438:SF1">
    <property type="entry name" value="LYSINE N-ACYLTRANSFERASE C17G9.06C-RELATED"/>
    <property type="match status" value="1"/>
</dbReference>
<dbReference type="RefSeq" id="WP_023785674.1">
    <property type="nucleotide sequence ID" value="NC_022997.1"/>
</dbReference>